<evidence type="ECO:0000313" key="8">
    <source>
        <dbReference type="EMBL" id="RMA77645.1"/>
    </source>
</evidence>
<feature type="domain" description="Fe2OG dioxygenase" evidence="7">
    <location>
        <begin position="131"/>
        <end position="231"/>
    </location>
</feature>
<evidence type="ECO:0000256" key="6">
    <source>
        <dbReference type="ARBA" id="ARBA00023004"/>
    </source>
</evidence>
<dbReference type="GO" id="GO:0031418">
    <property type="term" value="F:L-ascorbic acid binding"/>
    <property type="evidence" value="ECO:0007669"/>
    <property type="project" value="UniProtKB-KW"/>
</dbReference>
<proteinExistence type="predicted"/>
<evidence type="ECO:0000256" key="4">
    <source>
        <dbReference type="ARBA" id="ARBA00022964"/>
    </source>
</evidence>
<evidence type="ECO:0000313" key="9">
    <source>
        <dbReference type="Proteomes" id="UP000267187"/>
    </source>
</evidence>
<dbReference type="Pfam" id="PF13640">
    <property type="entry name" value="2OG-FeII_Oxy_3"/>
    <property type="match status" value="1"/>
</dbReference>
<keyword evidence="3" id="KW-0847">Vitamin C</keyword>
<name>A0A3M0A5A0_9GAMM</name>
<evidence type="ECO:0000256" key="2">
    <source>
        <dbReference type="ARBA" id="ARBA00022723"/>
    </source>
</evidence>
<evidence type="ECO:0000259" key="7">
    <source>
        <dbReference type="PROSITE" id="PS51471"/>
    </source>
</evidence>
<evidence type="ECO:0000256" key="5">
    <source>
        <dbReference type="ARBA" id="ARBA00023002"/>
    </source>
</evidence>
<keyword evidence="5" id="KW-0560">Oxidoreductase</keyword>
<dbReference type="PANTHER" id="PTHR10869:SF246">
    <property type="entry name" value="TRANSMEMBRANE PROLYL 4-HYDROXYLASE"/>
    <property type="match status" value="1"/>
</dbReference>
<evidence type="ECO:0000256" key="1">
    <source>
        <dbReference type="ARBA" id="ARBA00001961"/>
    </source>
</evidence>
<dbReference type="PANTHER" id="PTHR10869">
    <property type="entry name" value="PROLYL 4-HYDROXYLASE ALPHA SUBUNIT"/>
    <property type="match status" value="1"/>
</dbReference>
<dbReference type="InterPro" id="IPR044862">
    <property type="entry name" value="Pro_4_hyd_alph_FE2OG_OXY"/>
</dbReference>
<dbReference type="PROSITE" id="PS51471">
    <property type="entry name" value="FE2OG_OXY"/>
    <property type="match status" value="1"/>
</dbReference>
<dbReference type="SMART" id="SM00702">
    <property type="entry name" value="P4Hc"/>
    <property type="match status" value="1"/>
</dbReference>
<dbReference type="InterPro" id="IPR006620">
    <property type="entry name" value="Pro_4_hyd_alph"/>
</dbReference>
<protein>
    <submittedName>
        <fullName evidence="8">2-oxoglutarate-Fe(II)-dependent oxygenase superfamily protein</fullName>
    </submittedName>
</protein>
<keyword evidence="2" id="KW-0479">Metal-binding</keyword>
<keyword evidence="6" id="KW-0408">Iron</keyword>
<dbReference type="GO" id="GO:0016705">
    <property type="term" value="F:oxidoreductase activity, acting on paired donors, with incorporation or reduction of molecular oxygen"/>
    <property type="evidence" value="ECO:0007669"/>
    <property type="project" value="InterPro"/>
</dbReference>
<dbReference type="Proteomes" id="UP000267187">
    <property type="component" value="Unassembled WGS sequence"/>
</dbReference>
<dbReference type="OrthoDB" id="564897at2"/>
<dbReference type="GO" id="GO:0051213">
    <property type="term" value="F:dioxygenase activity"/>
    <property type="evidence" value="ECO:0007669"/>
    <property type="project" value="UniProtKB-KW"/>
</dbReference>
<comment type="cofactor">
    <cofactor evidence="1">
        <name>L-ascorbate</name>
        <dbReference type="ChEBI" id="CHEBI:38290"/>
    </cofactor>
</comment>
<sequence length="240" mass="26781">MSPPIIMTEHFITKFQNLLSPEECADVITLFEGSSAHHPGRTGSGVDPSKKNSLDLNITKLEAWKPYRQVIEQRVMAALANYVRSYPHLVTGAVAPSIIDPQTSQPRSITASELTALNDQTLSQIVHKIFRLDGFNMQRYSPQVGGYHHWHSEQFPHPNDSAQRSLHRVLLVLIYLNDVTDGGATEFIHQQVAIQPEAGSLLLAPCGFTHTHRGLRSATQTKYVLASWVMYQPAELLYAS</sequence>
<accession>A0A3M0A5A0</accession>
<dbReference type="Gene3D" id="2.60.120.620">
    <property type="entry name" value="q2cbj1_9rhob like domain"/>
    <property type="match status" value="1"/>
</dbReference>
<keyword evidence="9" id="KW-1185">Reference proteome</keyword>
<keyword evidence="4" id="KW-0223">Dioxygenase</keyword>
<organism evidence="8 9">
    <name type="scientific">Umboniibacter marinipuniceus</name>
    <dbReference type="NCBI Taxonomy" id="569599"/>
    <lineage>
        <taxon>Bacteria</taxon>
        <taxon>Pseudomonadati</taxon>
        <taxon>Pseudomonadota</taxon>
        <taxon>Gammaproteobacteria</taxon>
        <taxon>Cellvibrionales</taxon>
        <taxon>Cellvibrionaceae</taxon>
        <taxon>Umboniibacter</taxon>
    </lineage>
</organism>
<dbReference type="RefSeq" id="WP_121877765.1">
    <property type="nucleotide sequence ID" value="NZ_REFJ01000007.1"/>
</dbReference>
<dbReference type="InterPro" id="IPR045054">
    <property type="entry name" value="P4HA-like"/>
</dbReference>
<gene>
    <name evidence="8" type="ORF">DFR27_2465</name>
</gene>
<evidence type="ECO:0000256" key="3">
    <source>
        <dbReference type="ARBA" id="ARBA00022896"/>
    </source>
</evidence>
<reference evidence="8 9" key="1">
    <citation type="submission" date="2018-10" db="EMBL/GenBank/DDBJ databases">
        <title>Genomic Encyclopedia of Type Strains, Phase IV (KMG-IV): sequencing the most valuable type-strain genomes for metagenomic binning, comparative biology and taxonomic classification.</title>
        <authorList>
            <person name="Goeker M."/>
        </authorList>
    </citation>
    <scope>NUCLEOTIDE SEQUENCE [LARGE SCALE GENOMIC DNA]</scope>
    <source>
        <strain evidence="8 9">DSM 25080</strain>
    </source>
</reference>
<dbReference type="GO" id="GO:0005506">
    <property type="term" value="F:iron ion binding"/>
    <property type="evidence" value="ECO:0007669"/>
    <property type="project" value="InterPro"/>
</dbReference>
<dbReference type="EMBL" id="REFJ01000007">
    <property type="protein sequence ID" value="RMA77645.1"/>
    <property type="molecule type" value="Genomic_DNA"/>
</dbReference>
<comment type="caution">
    <text evidence="8">The sequence shown here is derived from an EMBL/GenBank/DDBJ whole genome shotgun (WGS) entry which is preliminary data.</text>
</comment>
<dbReference type="AlphaFoldDB" id="A0A3M0A5A0"/>
<dbReference type="InterPro" id="IPR005123">
    <property type="entry name" value="Oxoglu/Fe-dep_dioxygenase_dom"/>
</dbReference>